<keyword evidence="1" id="KW-1133">Transmembrane helix</keyword>
<keyword evidence="1" id="KW-0472">Membrane</keyword>
<evidence type="ECO:0000313" key="2">
    <source>
        <dbReference type="EMBL" id="CAE6946654.1"/>
    </source>
</evidence>
<comment type="caution">
    <text evidence="2">The sequence shown here is derived from an EMBL/GenBank/DDBJ whole genome shotgun (WGS) entry which is preliminary data.</text>
</comment>
<evidence type="ECO:0000313" key="3">
    <source>
        <dbReference type="Proteomes" id="UP000604046"/>
    </source>
</evidence>
<dbReference type="AlphaFoldDB" id="A0A812HCK1"/>
<feature type="transmembrane region" description="Helical" evidence="1">
    <location>
        <begin position="466"/>
        <end position="490"/>
    </location>
</feature>
<organism evidence="2 3">
    <name type="scientific">Symbiodinium natans</name>
    <dbReference type="NCBI Taxonomy" id="878477"/>
    <lineage>
        <taxon>Eukaryota</taxon>
        <taxon>Sar</taxon>
        <taxon>Alveolata</taxon>
        <taxon>Dinophyceae</taxon>
        <taxon>Suessiales</taxon>
        <taxon>Symbiodiniaceae</taxon>
        <taxon>Symbiodinium</taxon>
    </lineage>
</organism>
<dbReference type="Gene3D" id="2.60.220.50">
    <property type="match status" value="1"/>
</dbReference>
<evidence type="ECO:0000256" key="1">
    <source>
        <dbReference type="SAM" id="Phobius"/>
    </source>
</evidence>
<feature type="transmembrane region" description="Helical" evidence="1">
    <location>
        <begin position="380"/>
        <end position="398"/>
    </location>
</feature>
<sequence>MENLSVLVPELGDGSDGGEDWVLVITATAVTALEDSEGAEPAEPAQPFPFERENFVVDPVDISLVGPENLTLNKSIYIRMSSLSPQPTWACVYLDTRNEWSTQGVRLVTQKELDEVFGELANLSGTWCVTSHLSMFSVLDILLDCTNLNVLSEDGLLQIILRPNWWSRWPGLFLWLLLSALVLLVLFGANRDAKTHKSGIWRDEYFLTELPPVSDPSRLSRLCRFLRHPYQSSATARAPKSQPRATRTMTPTPTHIAAAKMRALNDRVRKLKPASSQKLKEKVMCQNTLAEAALHNRLHRASIQAHIWGQQGWIQGSLAVQQSPKLKELVRDMEESLPKDFVAVHTSKVHRLWSIFLAVHPVYELLHVDLHVTAAKRAKINMDCILGSLTFLAIFFSADGSAVSARNPADCPVQQNSVLWIVLISLVSVFLNFVPRHLVFLLAARNFVQAKPNRDQQLKIRAYKDGLFWCIGSCMTFVQLLVIVAFLANLGEDHEWKWMTSFAVVLLRKLLFVPFLAAIFSLSTDFVCGTKTTWTLMAPDSFGLDLSPEPHGAATTISAEDNDSWDAKVHELAGRGVTLRQLLDFYSLLGTDAVMPHFNPLESTTHDVVRQAIIPLSMRVRESRTFSILVHEAAGLPMLDIWPTLSFEILVIDQSATAKPWKGVAKGSIDLPSGLPREVLVVEDVFMDECVCFRIWDSMHSSDTALETHVSAASFWDGFKGEVALDTRRSNSDDGLVSVSFDEEVHAALSVTITPRASAGTSRTMPKRAEGAPDTAEVGFAYATSVNSIPRMASRMVTHSWRNKFTFLIATILADALEAETYDHLAELLSMGRLEELAKQLIQAGKLEVAYWVCAFSVNQHAGICATPPGMDSTGVPITACQCATAKHFEGDFSEMNKFDDMMAYLKTSLRQQAREERSKVRLEQVVAVEKDFSLLTRVWCIAELVEANSLHLPQAIKMHSAASRDSCMDYLLQLDVRKAEASFPEDKDLVLSKITDVEDFNTRLTNLLLHRLEAFLDSKPASSAANCVDEAVLAVATVVI</sequence>
<feature type="transmembrane region" description="Helical" evidence="1">
    <location>
        <begin position="169"/>
        <end position="189"/>
    </location>
</feature>
<gene>
    <name evidence="2" type="primary">SYT4</name>
    <name evidence="2" type="ORF">SNAT2548_LOCUS1418</name>
</gene>
<dbReference type="Proteomes" id="UP000604046">
    <property type="component" value="Unassembled WGS sequence"/>
</dbReference>
<keyword evidence="1" id="KW-0812">Transmembrane</keyword>
<name>A0A812HCK1_9DINO</name>
<proteinExistence type="predicted"/>
<keyword evidence="3" id="KW-1185">Reference proteome</keyword>
<protein>
    <submittedName>
        <fullName evidence="2">SYT4 protein</fullName>
    </submittedName>
</protein>
<dbReference type="InterPro" id="IPR046338">
    <property type="entry name" value="GAIN_dom_sf"/>
</dbReference>
<dbReference type="OrthoDB" id="421560at2759"/>
<feature type="transmembrane region" description="Helical" evidence="1">
    <location>
        <begin position="418"/>
        <end position="445"/>
    </location>
</feature>
<accession>A0A812HCK1</accession>
<reference evidence="2" key="1">
    <citation type="submission" date="2021-02" db="EMBL/GenBank/DDBJ databases">
        <authorList>
            <person name="Dougan E. K."/>
            <person name="Rhodes N."/>
            <person name="Thang M."/>
            <person name="Chan C."/>
        </authorList>
    </citation>
    <scope>NUCLEOTIDE SEQUENCE</scope>
</reference>
<dbReference type="EMBL" id="CAJNDS010000079">
    <property type="protein sequence ID" value="CAE6946654.1"/>
    <property type="molecule type" value="Genomic_DNA"/>
</dbReference>